<dbReference type="InterPro" id="IPR037099">
    <property type="entry name" value="Fum_R/Succ_DH_flav-like_C_sf"/>
</dbReference>
<dbReference type="GO" id="GO:0008734">
    <property type="term" value="F:L-aspartate oxidase activity"/>
    <property type="evidence" value="ECO:0007669"/>
    <property type="project" value="UniProtKB-UniRule"/>
</dbReference>
<dbReference type="Proteomes" id="UP000076038">
    <property type="component" value="Chromosome"/>
</dbReference>
<evidence type="ECO:0000313" key="16">
    <source>
        <dbReference type="EMBL" id="AMY25523.1"/>
    </source>
</evidence>
<evidence type="ECO:0000256" key="10">
    <source>
        <dbReference type="ARBA" id="ARBA00029426"/>
    </source>
</evidence>
<comment type="catalytic activity">
    <reaction evidence="11">
        <text>L-aspartate + O2 = iminosuccinate + H2O2</text>
        <dbReference type="Rhea" id="RHEA:25876"/>
        <dbReference type="ChEBI" id="CHEBI:15379"/>
        <dbReference type="ChEBI" id="CHEBI:16240"/>
        <dbReference type="ChEBI" id="CHEBI:29991"/>
        <dbReference type="ChEBI" id="CHEBI:77875"/>
        <dbReference type="EC" id="1.4.3.16"/>
    </reaction>
    <physiologicalReaction direction="left-to-right" evidence="11">
        <dbReference type="Rhea" id="RHEA:25877"/>
    </physiologicalReaction>
</comment>
<dbReference type="Gene3D" id="1.20.58.100">
    <property type="entry name" value="Fumarate reductase/succinate dehydrogenase flavoprotein-like, C-terminal domain"/>
    <property type="match status" value="1"/>
</dbReference>
<dbReference type="Gene3D" id="3.50.50.60">
    <property type="entry name" value="FAD/NAD(P)-binding domain"/>
    <property type="match status" value="1"/>
</dbReference>
<comment type="subcellular location">
    <subcellularLocation>
        <location evidence="13">Cytoplasm</location>
    </subcellularLocation>
</comment>
<dbReference type="InterPro" id="IPR003953">
    <property type="entry name" value="FAD-dep_OxRdtase_2_FAD-bd"/>
</dbReference>
<dbReference type="Pfam" id="PF00890">
    <property type="entry name" value="FAD_binding_2"/>
    <property type="match status" value="1"/>
</dbReference>
<evidence type="ECO:0000313" key="17">
    <source>
        <dbReference type="Proteomes" id="UP000076038"/>
    </source>
</evidence>
<sequence length="522" mass="53507">MNPSVAWETAADLVVVGGGIAGLTAARTAAARGLRVLTVSKGSSVDTATKYAQGGIAVVGTDLGDSIDAHVSDTCAAGAGLCDEDAVRSIVSGGRAAIASLEVAGAHFDRAPDGSVSRTREGGHSVRRIIHSGGDATGAEVQRALDSAVPSVEFDTTALRVLTTDGEVAGLLVRGPRGVGVVRTPTVLLATGGLGQLFSCSTNPAGATADGIALALDAGARVADLEFVQFHPTVLFAAGSTGRRPLISEAVRGEGARLVDATGRAFMDGVHPMGDLAPRDVVSRAIAELLHRSGDDHVLLDARRVEHVRERFPTVTASCLDAGIDPATDLIPVAPAAHYSCGGIVTDTFGRTSVSGLLAAGEVARTGLHGANRLASNSLLEGLVVGERAALVAAERVGTTVAVSDTALPVYRRIDRAVLQRTMTTDVGVVRDASGLAAAQDVLAHGVVSEPPVDGVAVEDAALTAAADVIVLAAAHRRESRGCHTRRDFPDSMPEYRRSLYVERDDDGRLTIVNDDVMTGAS</sequence>
<dbReference type="InterPro" id="IPR005288">
    <property type="entry name" value="NadB"/>
</dbReference>
<evidence type="ECO:0000259" key="15">
    <source>
        <dbReference type="Pfam" id="PF02910"/>
    </source>
</evidence>
<dbReference type="SUPFAM" id="SSF46977">
    <property type="entry name" value="Succinate dehydrogenase/fumarate reductase flavoprotein C-terminal domain"/>
    <property type="match status" value="1"/>
</dbReference>
<evidence type="ECO:0000256" key="4">
    <source>
        <dbReference type="ARBA" id="ARBA00012173"/>
    </source>
</evidence>
<evidence type="ECO:0000256" key="11">
    <source>
        <dbReference type="ARBA" id="ARBA00048305"/>
    </source>
</evidence>
<organism evidence="16 17">
    <name type="scientific">Rhodococcoides fascians</name>
    <name type="common">Rhodococcus fascians</name>
    <dbReference type="NCBI Taxonomy" id="1828"/>
    <lineage>
        <taxon>Bacteria</taxon>
        <taxon>Bacillati</taxon>
        <taxon>Actinomycetota</taxon>
        <taxon>Actinomycetes</taxon>
        <taxon>Mycobacteriales</taxon>
        <taxon>Nocardiaceae</taxon>
        <taxon>Rhodococcoides</taxon>
    </lineage>
</organism>
<comment type="function">
    <text evidence="10">Catalyzes the oxidation of L-aspartate to iminoaspartate, the first step in the de novo biosynthesis of NAD(+).</text>
</comment>
<dbReference type="SUPFAM" id="SSF56425">
    <property type="entry name" value="Succinate dehydrogenase/fumarate reductase flavoprotein, catalytic domain"/>
    <property type="match status" value="1"/>
</dbReference>
<evidence type="ECO:0000256" key="6">
    <source>
        <dbReference type="ARBA" id="ARBA00022630"/>
    </source>
</evidence>
<dbReference type="Pfam" id="PF02910">
    <property type="entry name" value="Succ_DH_flav_C"/>
    <property type="match status" value="1"/>
</dbReference>
<dbReference type="OrthoDB" id="9805351at2"/>
<dbReference type="AlphaFoldDB" id="A0A143QQT1"/>
<reference evidence="16 17" key="1">
    <citation type="journal article" date="2016" name="Genome Announc.">
        <title>Complete Genome and Plasmid Sequences for Rhodococcus fascians D188 and Draft Sequences for Rhodococcus Isolates PBTS 1 and PBTS 2.</title>
        <authorList>
            <person name="Stamler R.A."/>
            <person name="Vereecke D."/>
            <person name="Zhang Y."/>
            <person name="Schilkey F."/>
            <person name="Devitt N."/>
            <person name="Randall J.J."/>
        </authorList>
    </citation>
    <scope>NUCLEOTIDE SEQUENCE [LARGE SCALE GENOMIC DNA]</scope>
    <source>
        <strain evidence="16 17">PBTS2</strain>
    </source>
</reference>
<comment type="similarity">
    <text evidence="3 13">Belongs to the FAD-dependent oxidoreductase 2 family. NadB subfamily.</text>
</comment>
<comment type="pathway">
    <text evidence="2 13">Cofactor biosynthesis; NAD(+) biosynthesis; iminoaspartate from L-aspartate (oxidase route): step 1/1.</text>
</comment>
<evidence type="ECO:0000256" key="12">
    <source>
        <dbReference type="NCBIfam" id="TIGR00551"/>
    </source>
</evidence>
<feature type="domain" description="Fumarate reductase/succinate dehydrogenase flavoprotein-like C-terminal" evidence="15">
    <location>
        <begin position="460"/>
        <end position="507"/>
    </location>
</feature>
<dbReference type="Gene3D" id="3.90.700.10">
    <property type="entry name" value="Succinate dehydrogenase/fumarate reductase flavoprotein, catalytic domain"/>
    <property type="match status" value="1"/>
</dbReference>
<reference evidence="17" key="2">
    <citation type="submission" date="2016-04" db="EMBL/GenBank/DDBJ databases">
        <title>Complete Genome and Plasmid Sequences for Rhodococcus fascians D188 and Draft Sequences for Rhodococcus spp. Isolates PBTS 1 and PBTS 2.</title>
        <authorList>
            <person name="Stamer R."/>
            <person name="Vereecke D."/>
            <person name="Zhang Y."/>
            <person name="Schilkey F."/>
            <person name="Devitt N."/>
            <person name="Randall J."/>
        </authorList>
    </citation>
    <scope>NUCLEOTIDE SEQUENCE [LARGE SCALE GENOMIC DNA]</scope>
    <source>
        <strain evidence="17">PBTS2</strain>
    </source>
</reference>
<dbReference type="EMBL" id="CP015220">
    <property type="protein sequence ID" value="AMY25523.1"/>
    <property type="molecule type" value="Genomic_DNA"/>
</dbReference>
<evidence type="ECO:0000256" key="9">
    <source>
        <dbReference type="ARBA" id="ARBA00023002"/>
    </source>
</evidence>
<dbReference type="PATRIC" id="fig|1653479.3.peg.4302"/>
<evidence type="ECO:0000256" key="13">
    <source>
        <dbReference type="RuleBase" id="RU362049"/>
    </source>
</evidence>
<dbReference type="GO" id="GO:0005737">
    <property type="term" value="C:cytoplasm"/>
    <property type="evidence" value="ECO:0007669"/>
    <property type="project" value="UniProtKB-SubCell"/>
</dbReference>
<keyword evidence="7 13" id="KW-0662">Pyridine nucleotide biosynthesis</keyword>
<dbReference type="InterPro" id="IPR015939">
    <property type="entry name" value="Fum_Rdtase/Succ_DH_flav-like_C"/>
</dbReference>
<evidence type="ECO:0000256" key="5">
    <source>
        <dbReference type="ARBA" id="ARBA00021901"/>
    </source>
</evidence>
<keyword evidence="8 13" id="KW-0274">FAD</keyword>
<dbReference type="SUPFAM" id="SSF51905">
    <property type="entry name" value="FAD/NAD(P)-binding domain"/>
    <property type="match status" value="1"/>
</dbReference>
<keyword evidence="9 13" id="KW-0560">Oxidoreductase</keyword>
<dbReference type="UniPathway" id="UPA00253">
    <property type="reaction ID" value="UER00326"/>
</dbReference>
<dbReference type="PRINTS" id="PR00368">
    <property type="entry name" value="FADPNR"/>
</dbReference>
<evidence type="ECO:0000256" key="1">
    <source>
        <dbReference type="ARBA" id="ARBA00001974"/>
    </source>
</evidence>
<dbReference type="RefSeq" id="WP_048318692.1">
    <property type="nucleotide sequence ID" value="NZ_CP015220.1"/>
</dbReference>
<dbReference type="GO" id="GO:0033765">
    <property type="term" value="F:steroid dehydrogenase activity, acting on the CH-CH group of donors"/>
    <property type="evidence" value="ECO:0007669"/>
    <property type="project" value="UniProtKB-ARBA"/>
</dbReference>
<protein>
    <recommendedName>
        <fullName evidence="5 12">L-aspartate oxidase</fullName>
        <ecNumber evidence="4 12">1.4.3.16</ecNumber>
    </recommendedName>
</protein>
<proteinExistence type="inferred from homology"/>
<dbReference type="PRINTS" id="PR00411">
    <property type="entry name" value="PNDRDTASEI"/>
</dbReference>
<comment type="cofactor">
    <cofactor evidence="1 13">
        <name>FAD</name>
        <dbReference type="ChEBI" id="CHEBI:57692"/>
    </cofactor>
</comment>
<evidence type="ECO:0000256" key="3">
    <source>
        <dbReference type="ARBA" id="ARBA00008562"/>
    </source>
</evidence>
<dbReference type="KEGG" id="rhs:A3Q41_04247"/>
<evidence type="ECO:0000256" key="2">
    <source>
        <dbReference type="ARBA" id="ARBA00004950"/>
    </source>
</evidence>
<dbReference type="NCBIfam" id="NF005867">
    <property type="entry name" value="PRK07804.1"/>
    <property type="match status" value="1"/>
</dbReference>
<evidence type="ECO:0000256" key="8">
    <source>
        <dbReference type="ARBA" id="ARBA00022827"/>
    </source>
</evidence>
<dbReference type="InterPro" id="IPR036188">
    <property type="entry name" value="FAD/NAD-bd_sf"/>
</dbReference>
<dbReference type="PANTHER" id="PTHR42716:SF2">
    <property type="entry name" value="L-ASPARTATE OXIDASE, CHLOROPLASTIC"/>
    <property type="match status" value="1"/>
</dbReference>
<dbReference type="InterPro" id="IPR027477">
    <property type="entry name" value="Succ_DH/fumarate_Rdtase_cat_sf"/>
</dbReference>
<dbReference type="PANTHER" id="PTHR42716">
    <property type="entry name" value="L-ASPARTATE OXIDASE"/>
    <property type="match status" value="1"/>
</dbReference>
<dbReference type="FunFam" id="3.90.700.10:FF:000002">
    <property type="entry name" value="L-aspartate oxidase"/>
    <property type="match status" value="1"/>
</dbReference>
<feature type="domain" description="FAD-dependent oxidoreductase 2 FAD-binding" evidence="14">
    <location>
        <begin position="12"/>
        <end position="379"/>
    </location>
</feature>
<keyword evidence="6 13" id="KW-0285">Flavoprotein</keyword>
<gene>
    <name evidence="16" type="primary">nadB</name>
    <name evidence="16" type="ORF">A3Q41_04247</name>
</gene>
<dbReference type="NCBIfam" id="TIGR00551">
    <property type="entry name" value="nadB"/>
    <property type="match status" value="1"/>
</dbReference>
<evidence type="ECO:0000256" key="7">
    <source>
        <dbReference type="ARBA" id="ARBA00022642"/>
    </source>
</evidence>
<dbReference type="GO" id="GO:0034628">
    <property type="term" value="P:'de novo' NAD+ biosynthetic process from L-aspartate"/>
    <property type="evidence" value="ECO:0007669"/>
    <property type="project" value="TreeGrafter"/>
</dbReference>
<keyword evidence="17" id="KW-1185">Reference proteome</keyword>
<dbReference type="EC" id="1.4.3.16" evidence="4 12"/>
<evidence type="ECO:0000259" key="14">
    <source>
        <dbReference type="Pfam" id="PF00890"/>
    </source>
</evidence>
<accession>A0A143QQT1</accession>
<name>A0A143QQT1_RHOFA</name>